<evidence type="ECO:0008006" key="3">
    <source>
        <dbReference type="Google" id="ProtNLM"/>
    </source>
</evidence>
<reference evidence="1 2" key="1">
    <citation type="submission" date="2023-09" db="EMBL/GenBank/DDBJ databases">
        <authorList>
            <person name="Wang M."/>
        </authorList>
    </citation>
    <scope>NUCLEOTIDE SEQUENCE [LARGE SCALE GENOMIC DNA]</scope>
    <source>
        <strain evidence="1">GT-2023</strain>
        <tissue evidence="1">Liver</tissue>
    </source>
</reference>
<name>A0ABR3LH76_9TELE</name>
<gene>
    <name evidence="1" type="ORF">QQF64_018850</name>
</gene>
<comment type="caution">
    <text evidence="1">The sequence shown here is derived from an EMBL/GenBank/DDBJ whole genome shotgun (WGS) entry which is preliminary data.</text>
</comment>
<accession>A0ABR3LH76</accession>
<evidence type="ECO:0000313" key="1">
    <source>
        <dbReference type="EMBL" id="KAL1251054.1"/>
    </source>
</evidence>
<protein>
    <recommendedName>
        <fullName evidence="3">Reverse transcriptase domain-containing protein</fullName>
    </recommendedName>
</protein>
<dbReference type="EMBL" id="JAYMGO010000022">
    <property type="protein sequence ID" value="KAL1251054.1"/>
    <property type="molecule type" value="Genomic_DNA"/>
</dbReference>
<dbReference type="Proteomes" id="UP001558613">
    <property type="component" value="Unassembled WGS sequence"/>
</dbReference>
<organism evidence="1 2">
    <name type="scientific">Cirrhinus molitorella</name>
    <name type="common">mud carp</name>
    <dbReference type="NCBI Taxonomy" id="172907"/>
    <lineage>
        <taxon>Eukaryota</taxon>
        <taxon>Metazoa</taxon>
        <taxon>Chordata</taxon>
        <taxon>Craniata</taxon>
        <taxon>Vertebrata</taxon>
        <taxon>Euteleostomi</taxon>
        <taxon>Actinopterygii</taxon>
        <taxon>Neopterygii</taxon>
        <taxon>Teleostei</taxon>
        <taxon>Ostariophysi</taxon>
        <taxon>Cypriniformes</taxon>
        <taxon>Cyprinidae</taxon>
        <taxon>Labeoninae</taxon>
        <taxon>Labeonini</taxon>
        <taxon>Cirrhinus</taxon>
    </lineage>
</organism>
<sequence length="103" mass="11443">MVNAHTKQARYYNARRKFVQFQEGDLVWVRAHPVSKADTFFSSKLAPKWEGPVKIKKLGPVNYLVEWGSGEKMDNVNVVNLKQYFGGEISKLASGRGGGGGTL</sequence>
<proteinExistence type="predicted"/>
<keyword evidence="2" id="KW-1185">Reference proteome</keyword>
<evidence type="ECO:0000313" key="2">
    <source>
        <dbReference type="Proteomes" id="UP001558613"/>
    </source>
</evidence>